<gene>
    <name evidence="6" type="ORF">R3P38DRAFT_2826210</name>
</gene>
<dbReference type="Proteomes" id="UP001362999">
    <property type="component" value="Unassembled WGS sequence"/>
</dbReference>
<comment type="caution">
    <text evidence="6">The sequence shown here is derived from an EMBL/GenBank/DDBJ whole genome shotgun (WGS) entry which is preliminary data.</text>
</comment>
<feature type="domain" description="MYND-type" evidence="5">
    <location>
        <begin position="308"/>
        <end position="350"/>
    </location>
</feature>
<evidence type="ECO:0000313" key="6">
    <source>
        <dbReference type="EMBL" id="KAK7064744.1"/>
    </source>
</evidence>
<dbReference type="AlphaFoldDB" id="A0AAW0EH08"/>
<protein>
    <recommendedName>
        <fullName evidence="5">MYND-type domain-containing protein</fullName>
    </recommendedName>
</protein>
<reference evidence="6 7" key="1">
    <citation type="journal article" date="2024" name="J Genomics">
        <title>Draft genome sequencing and assembly of Favolaschia claudopus CIRM-BRFM 2984 isolated from oak limbs.</title>
        <authorList>
            <person name="Navarro D."/>
            <person name="Drula E."/>
            <person name="Chaduli D."/>
            <person name="Cazenave R."/>
            <person name="Ahrendt S."/>
            <person name="Wang J."/>
            <person name="Lipzen A."/>
            <person name="Daum C."/>
            <person name="Barry K."/>
            <person name="Grigoriev I.V."/>
            <person name="Favel A."/>
            <person name="Rosso M.N."/>
            <person name="Martin F."/>
        </authorList>
    </citation>
    <scope>NUCLEOTIDE SEQUENCE [LARGE SCALE GENOMIC DNA]</scope>
    <source>
        <strain evidence="6 7">CIRM-BRFM 2984</strain>
    </source>
</reference>
<evidence type="ECO:0000256" key="4">
    <source>
        <dbReference type="PROSITE-ProRule" id="PRU00134"/>
    </source>
</evidence>
<proteinExistence type="predicted"/>
<sequence length="354" mass="41206">MYEAKISESQLVNHEFEAVLDLVDITFDEIEESWTKARRPSPYRQWYKDVATGQHAVSNETPTEDGVFEGTRLISWKQGKPFDPEYLFFRTVDTGRLLPMDSADFRAQFWAYRGFWDKIDTIHRDDGGRKWWICQVLPAFLHQILVIRNMHDTRDCDIPVILTTWDDAQFKSSLNYWVELSKGEWTEEERRLKFLERNNPCHRILPCFEQVDILVRALLTDPEVGDVPPFIIFHSVITDGNTCVLFTKPSHFPPPSLTRNLPASCNCVGCTRTDCSRIDFSLSRSLAEGSAMVRKTEASCPGRILCNLEDCEVEHLQDGNKLQRCQRCKEALYCSSEHQRLDWETHKNVCEKRF</sequence>
<keyword evidence="7" id="KW-1185">Reference proteome</keyword>
<dbReference type="Pfam" id="PF01753">
    <property type="entry name" value="zf-MYND"/>
    <property type="match status" value="1"/>
</dbReference>
<name>A0AAW0EH08_9AGAR</name>
<keyword evidence="3" id="KW-0862">Zinc</keyword>
<evidence type="ECO:0000313" key="7">
    <source>
        <dbReference type="Proteomes" id="UP001362999"/>
    </source>
</evidence>
<dbReference type="InterPro" id="IPR002893">
    <property type="entry name" value="Znf_MYND"/>
</dbReference>
<dbReference type="SUPFAM" id="SSF144232">
    <property type="entry name" value="HIT/MYND zinc finger-like"/>
    <property type="match status" value="1"/>
</dbReference>
<keyword evidence="2 4" id="KW-0863">Zinc-finger</keyword>
<evidence type="ECO:0000256" key="2">
    <source>
        <dbReference type="ARBA" id="ARBA00022771"/>
    </source>
</evidence>
<keyword evidence="1" id="KW-0479">Metal-binding</keyword>
<dbReference type="EMBL" id="JAWWNJ010000001">
    <property type="protein sequence ID" value="KAK7064744.1"/>
    <property type="molecule type" value="Genomic_DNA"/>
</dbReference>
<evidence type="ECO:0000256" key="3">
    <source>
        <dbReference type="ARBA" id="ARBA00022833"/>
    </source>
</evidence>
<dbReference type="PROSITE" id="PS50865">
    <property type="entry name" value="ZF_MYND_2"/>
    <property type="match status" value="1"/>
</dbReference>
<dbReference type="Gene3D" id="6.10.140.2220">
    <property type="match status" value="1"/>
</dbReference>
<evidence type="ECO:0000259" key="5">
    <source>
        <dbReference type="PROSITE" id="PS50865"/>
    </source>
</evidence>
<evidence type="ECO:0000256" key="1">
    <source>
        <dbReference type="ARBA" id="ARBA00022723"/>
    </source>
</evidence>
<dbReference type="GO" id="GO:0008270">
    <property type="term" value="F:zinc ion binding"/>
    <property type="evidence" value="ECO:0007669"/>
    <property type="project" value="UniProtKB-KW"/>
</dbReference>
<accession>A0AAW0EH08</accession>
<organism evidence="6 7">
    <name type="scientific">Favolaschia claudopus</name>
    <dbReference type="NCBI Taxonomy" id="2862362"/>
    <lineage>
        <taxon>Eukaryota</taxon>
        <taxon>Fungi</taxon>
        <taxon>Dikarya</taxon>
        <taxon>Basidiomycota</taxon>
        <taxon>Agaricomycotina</taxon>
        <taxon>Agaricomycetes</taxon>
        <taxon>Agaricomycetidae</taxon>
        <taxon>Agaricales</taxon>
        <taxon>Marasmiineae</taxon>
        <taxon>Mycenaceae</taxon>
        <taxon>Favolaschia</taxon>
    </lineage>
</organism>